<name>A0A918TS52_9BACT</name>
<evidence type="ECO:0000313" key="4">
    <source>
        <dbReference type="Proteomes" id="UP000644507"/>
    </source>
</evidence>
<sequence>MKKKPQTQSQLTAFVALCALSTLPQASGAVLIGAEIGAGNGDFNYAGGATTNPSSLTVNENIPRDRALIGTPTTGQSITISGWTFVRVSYSGGNNAFGLDGNFGFDDATFEPANTGSGQAFQNGNSNATIDLVADTINHTGGAGDAFDLTYLLGSDSAGGISTATLTLDSGLASEQAITFTTRSLAGTSRTGANTISESYISTGSYSTVNLTMRLGNSSGSTRVLVDDVRLNVIPEPSTALLGGLAFLGMLRRRR</sequence>
<comment type="caution">
    <text evidence="3">The sequence shown here is derived from an EMBL/GenBank/DDBJ whole genome shotgun (WGS) entry which is preliminary data.</text>
</comment>
<evidence type="ECO:0000313" key="3">
    <source>
        <dbReference type="EMBL" id="GHC56757.1"/>
    </source>
</evidence>
<dbReference type="Proteomes" id="UP000644507">
    <property type="component" value="Unassembled WGS sequence"/>
</dbReference>
<feature type="chain" id="PRO_5037203829" description="Ice-binding protein C-terminal domain-containing protein" evidence="1">
    <location>
        <begin position="29"/>
        <end position="255"/>
    </location>
</feature>
<dbReference type="RefSeq" id="WP_189570269.1">
    <property type="nucleotide sequence ID" value="NZ_BMXI01000010.1"/>
</dbReference>
<dbReference type="Pfam" id="PF07589">
    <property type="entry name" value="PEP-CTERM"/>
    <property type="match status" value="1"/>
</dbReference>
<proteinExistence type="predicted"/>
<accession>A0A918TS52</accession>
<feature type="domain" description="Ice-binding protein C-terminal" evidence="2">
    <location>
        <begin position="234"/>
        <end position="255"/>
    </location>
</feature>
<organism evidence="3 4">
    <name type="scientific">Roseibacillus persicicus</name>
    <dbReference type="NCBI Taxonomy" id="454148"/>
    <lineage>
        <taxon>Bacteria</taxon>
        <taxon>Pseudomonadati</taxon>
        <taxon>Verrucomicrobiota</taxon>
        <taxon>Verrucomicrobiia</taxon>
        <taxon>Verrucomicrobiales</taxon>
        <taxon>Verrucomicrobiaceae</taxon>
        <taxon>Roseibacillus</taxon>
    </lineage>
</organism>
<dbReference type="EMBL" id="BMXI01000010">
    <property type="protein sequence ID" value="GHC56757.1"/>
    <property type="molecule type" value="Genomic_DNA"/>
</dbReference>
<gene>
    <name evidence="3" type="ORF">GCM10007100_24440</name>
</gene>
<feature type="signal peptide" evidence="1">
    <location>
        <begin position="1"/>
        <end position="28"/>
    </location>
</feature>
<evidence type="ECO:0000259" key="2">
    <source>
        <dbReference type="Pfam" id="PF07589"/>
    </source>
</evidence>
<dbReference type="InterPro" id="IPR013424">
    <property type="entry name" value="Ice-binding_C"/>
</dbReference>
<dbReference type="AlphaFoldDB" id="A0A918TS52"/>
<keyword evidence="4" id="KW-1185">Reference proteome</keyword>
<reference evidence="3" key="1">
    <citation type="journal article" date="2014" name="Int. J. Syst. Evol. Microbiol.">
        <title>Complete genome sequence of Corynebacterium casei LMG S-19264T (=DSM 44701T), isolated from a smear-ripened cheese.</title>
        <authorList>
            <consortium name="US DOE Joint Genome Institute (JGI-PGF)"/>
            <person name="Walter F."/>
            <person name="Albersmeier A."/>
            <person name="Kalinowski J."/>
            <person name="Ruckert C."/>
        </authorList>
    </citation>
    <scope>NUCLEOTIDE SEQUENCE</scope>
    <source>
        <strain evidence="3">KCTC 12988</strain>
    </source>
</reference>
<reference evidence="3" key="2">
    <citation type="submission" date="2020-09" db="EMBL/GenBank/DDBJ databases">
        <authorList>
            <person name="Sun Q."/>
            <person name="Kim S."/>
        </authorList>
    </citation>
    <scope>NUCLEOTIDE SEQUENCE</scope>
    <source>
        <strain evidence="3">KCTC 12988</strain>
    </source>
</reference>
<keyword evidence="1" id="KW-0732">Signal</keyword>
<evidence type="ECO:0000256" key="1">
    <source>
        <dbReference type="SAM" id="SignalP"/>
    </source>
</evidence>
<protein>
    <recommendedName>
        <fullName evidence="2">Ice-binding protein C-terminal domain-containing protein</fullName>
    </recommendedName>
</protein>